<evidence type="ECO:0000256" key="1">
    <source>
        <dbReference type="ARBA" id="ARBA00010105"/>
    </source>
</evidence>
<name>A0A1I5DHV2_9FIRM</name>
<dbReference type="GO" id="GO:0005737">
    <property type="term" value="C:cytoplasm"/>
    <property type="evidence" value="ECO:0007669"/>
    <property type="project" value="TreeGrafter"/>
</dbReference>
<dbReference type="RefSeq" id="WP_091684883.1">
    <property type="nucleotide sequence ID" value="NZ_BAABFM010000013.1"/>
</dbReference>
<dbReference type="Pfam" id="PF03690">
    <property type="entry name" value="MYG1_exonuc"/>
    <property type="match status" value="1"/>
</dbReference>
<accession>A0A1I5DHV2</accession>
<comment type="similarity">
    <text evidence="1">Belongs to the MYG1 family.</text>
</comment>
<dbReference type="EMBL" id="FOWD01000006">
    <property type="protein sequence ID" value="SFN98845.1"/>
    <property type="molecule type" value="Genomic_DNA"/>
</dbReference>
<dbReference type="PANTHER" id="PTHR11215">
    <property type="entry name" value="METAL DEPENDENT HYDROLASE - RELATED"/>
    <property type="match status" value="1"/>
</dbReference>
<proteinExistence type="inferred from homology"/>
<organism evidence="2 3">
    <name type="scientific">Anaerocolumna aminovalerica</name>
    <dbReference type="NCBI Taxonomy" id="1527"/>
    <lineage>
        <taxon>Bacteria</taxon>
        <taxon>Bacillati</taxon>
        <taxon>Bacillota</taxon>
        <taxon>Clostridia</taxon>
        <taxon>Lachnospirales</taxon>
        <taxon>Lachnospiraceae</taxon>
        <taxon>Anaerocolumna</taxon>
    </lineage>
</organism>
<protein>
    <submittedName>
        <fullName evidence="2">Uncharacterized protein, UPF0160 family</fullName>
    </submittedName>
</protein>
<evidence type="ECO:0000313" key="2">
    <source>
        <dbReference type="EMBL" id="SFN98845.1"/>
    </source>
</evidence>
<dbReference type="PANTHER" id="PTHR11215:SF1">
    <property type="entry name" value="MYG1 EXONUCLEASE"/>
    <property type="match status" value="1"/>
</dbReference>
<dbReference type="AlphaFoldDB" id="A0A1I5DHV2"/>
<dbReference type="STRING" id="1527.SAMN04489757_10614"/>
<sequence>MEISQKVPDKAFTHSGKFHADDVFCAALLTYLNPNITIERGFEVPEEYEGIIFDIGGGEFDHHQQGAPVRENGNPYAAFGLLWKKFGTLILKEEEAEKFDESFVQHLDLSDNTGSRNEISEVISLFNPVWDSKEDPDTCFKEAVNFAKTIIEKKFLRIESVERAEVVVNEALEHAEDKIAVLSVGVPWKRFIIGTDMEFVIAPSDRGGYTGQGVPIDRDTNELKISFPESWRGKRDEELKDISGIGTLHFCHNSGFLISADTLEDAIKACRLAKEIYIDNLSLTDELEGDKEKINELQPT</sequence>
<dbReference type="InterPro" id="IPR003226">
    <property type="entry name" value="MYG1_exonuclease"/>
</dbReference>
<evidence type="ECO:0000313" key="3">
    <source>
        <dbReference type="Proteomes" id="UP000198806"/>
    </source>
</evidence>
<dbReference type="OrthoDB" id="183622at2"/>
<gene>
    <name evidence="2" type="ORF">SAMN04489757_10614</name>
</gene>
<reference evidence="2 3" key="1">
    <citation type="submission" date="2016-10" db="EMBL/GenBank/DDBJ databases">
        <authorList>
            <person name="de Groot N.N."/>
        </authorList>
    </citation>
    <scope>NUCLEOTIDE SEQUENCE [LARGE SCALE GENOMIC DNA]</scope>
    <source>
        <strain evidence="2 3">DSM 1283</strain>
    </source>
</reference>
<dbReference type="Proteomes" id="UP000198806">
    <property type="component" value="Unassembled WGS sequence"/>
</dbReference>
<keyword evidence="3" id="KW-1185">Reference proteome</keyword>